<accession>A0A396K0U0</accession>
<protein>
    <submittedName>
        <fullName evidence="1">Uncharacterized protein</fullName>
    </submittedName>
</protein>
<dbReference type="EMBL" id="PSQE01000001">
    <property type="protein sequence ID" value="RHN82431.1"/>
    <property type="molecule type" value="Genomic_DNA"/>
</dbReference>
<dbReference type="Proteomes" id="UP000265566">
    <property type="component" value="Chromosome 1"/>
</dbReference>
<evidence type="ECO:0000313" key="2">
    <source>
        <dbReference type="Proteomes" id="UP000265566"/>
    </source>
</evidence>
<gene>
    <name evidence="1" type="ORF">MtrunA17_Chr1g0209851</name>
</gene>
<comment type="caution">
    <text evidence="1">The sequence shown here is derived from an EMBL/GenBank/DDBJ whole genome shotgun (WGS) entry which is preliminary data.</text>
</comment>
<evidence type="ECO:0000313" key="1">
    <source>
        <dbReference type="EMBL" id="RHN82431.1"/>
    </source>
</evidence>
<reference evidence="2" key="1">
    <citation type="journal article" date="2018" name="Nat. Plants">
        <title>Whole-genome landscape of Medicago truncatula symbiotic genes.</title>
        <authorList>
            <person name="Pecrix Y."/>
            <person name="Staton S.E."/>
            <person name="Sallet E."/>
            <person name="Lelandais-Briere C."/>
            <person name="Moreau S."/>
            <person name="Carrere S."/>
            <person name="Blein T."/>
            <person name="Jardinaud M.F."/>
            <person name="Latrasse D."/>
            <person name="Zouine M."/>
            <person name="Zahm M."/>
            <person name="Kreplak J."/>
            <person name="Mayjonade B."/>
            <person name="Satge C."/>
            <person name="Perez M."/>
            <person name="Cauet S."/>
            <person name="Marande W."/>
            <person name="Chantry-Darmon C."/>
            <person name="Lopez-Roques C."/>
            <person name="Bouchez O."/>
            <person name="Berard A."/>
            <person name="Debelle F."/>
            <person name="Munos S."/>
            <person name="Bendahmane A."/>
            <person name="Berges H."/>
            <person name="Niebel A."/>
            <person name="Buitink J."/>
            <person name="Frugier F."/>
            <person name="Benhamed M."/>
            <person name="Crespi M."/>
            <person name="Gouzy J."/>
            <person name="Gamas P."/>
        </authorList>
    </citation>
    <scope>NUCLEOTIDE SEQUENCE [LARGE SCALE GENOMIC DNA]</scope>
    <source>
        <strain evidence="2">cv. Jemalong A17</strain>
    </source>
</reference>
<dbReference type="AlphaFoldDB" id="A0A396K0U0"/>
<name>A0A396K0U0_MEDTR</name>
<organism evidence="1 2">
    <name type="scientific">Medicago truncatula</name>
    <name type="common">Barrel medic</name>
    <name type="synonym">Medicago tribuloides</name>
    <dbReference type="NCBI Taxonomy" id="3880"/>
    <lineage>
        <taxon>Eukaryota</taxon>
        <taxon>Viridiplantae</taxon>
        <taxon>Streptophyta</taxon>
        <taxon>Embryophyta</taxon>
        <taxon>Tracheophyta</taxon>
        <taxon>Spermatophyta</taxon>
        <taxon>Magnoliopsida</taxon>
        <taxon>eudicotyledons</taxon>
        <taxon>Gunneridae</taxon>
        <taxon>Pentapetalae</taxon>
        <taxon>rosids</taxon>
        <taxon>fabids</taxon>
        <taxon>Fabales</taxon>
        <taxon>Fabaceae</taxon>
        <taxon>Papilionoideae</taxon>
        <taxon>50 kb inversion clade</taxon>
        <taxon>NPAAA clade</taxon>
        <taxon>Hologalegina</taxon>
        <taxon>IRL clade</taxon>
        <taxon>Trifolieae</taxon>
        <taxon>Medicago</taxon>
    </lineage>
</organism>
<sequence>MKKIHFKFLGVFEQKNDRKRDEHTRLGHAPLAREAVFPLPHAPPVHSRGQKLHAAINRDPFSHYCSFIKLAV</sequence>
<dbReference type="Gramene" id="rna6598">
    <property type="protein sequence ID" value="RHN82431.1"/>
    <property type="gene ID" value="gene6598"/>
</dbReference>
<proteinExistence type="predicted"/>